<feature type="transmembrane region" description="Helical" evidence="1">
    <location>
        <begin position="300"/>
        <end position="323"/>
    </location>
</feature>
<feature type="transmembrane region" description="Helical" evidence="1">
    <location>
        <begin position="329"/>
        <end position="346"/>
    </location>
</feature>
<name>A0A1M7ELK1_9FIRM</name>
<dbReference type="AlphaFoldDB" id="A0A1M7ELK1"/>
<evidence type="ECO:0000259" key="3">
    <source>
        <dbReference type="Pfam" id="PF06580"/>
    </source>
</evidence>
<sequence length="627" mass="72601">MQKTHYYIKMKKVLIYLSICLLLVFFFYSLYNNFEILQGNANKGRMIATTEMTETSAITLDGEWEFYPMQLKTNDFENPFYIQVPGSWTHSFDTKKAENRYGYGTYRLILRLKEHTNYCLKTRFLSSAYRIYINGEFMAANGSLSTTKEGEVASWEPKIIQFQTEQADTEIVIQISNYSCYEGGIITSIVLGSTTGIYKYGYLIILRNAVFMGMIIGIGFFLIIFNMAVRKNRLSGWLGLFCIASFLLELIFDGEILFSLIPNAPVSLFIKIEYLAFIGQVVAMIQFVRTMFPEYTIKKSFYIIRSIDGLYFASILVASTLTVIYTDSILMVVLFLNWFYCVYVTILSRKTYKKSNLILLLGIGFLLVGGILQFLDMRWLLHRNLNLSEDYYILGVLLFILCQSYIIFYDIEENVRRANLAKRMEIAFLQAQIAPHFFFNVINNIYYLMDKDASTAKRLLLCFSNFLHVKHKFDYRSNIFYTLKEELDLVHSFVEIENIRLDNKITLTLEVNETLLETKILPLTLQPLVENSIKHGFQGKPLSIFIIIEQQQEGIGYCIKDNGKGISRNQLVDIVQNKTESKGVGITNINYRLLDCYGTMLHIDSMLEEGTTITFLIQDNKLYKGER</sequence>
<dbReference type="PANTHER" id="PTHR34220:SF7">
    <property type="entry name" value="SENSOR HISTIDINE KINASE YPDA"/>
    <property type="match status" value="1"/>
</dbReference>
<dbReference type="InterPro" id="IPR011623">
    <property type="entry name" value="7TMR_DISM_rcpt_extracell_dom1"/>
</dbReference>
<dbReference type="SUPFAM" id="SSF55874">
    <property type="entry name" value="ATPase domain of HSP90 chaperone/DNA topoisomerase II/histidine kinase"/>
    <property type="match status" value="1"/>
</dbReference>
<dbReference type="InterPro" id="IPR003594">
    <property type="entry name" value="HATPase_dom"/>
</dbReference>
<feature type="transmembrane region" description="Helical" evidence="1">
    <location>
        <begin position="200"/>
        <end position="225"/>
    </location>
</feature>
<feature type="domain" description="7TM-DISM receptor extracellular" evidence="4">
    <location>
        <begin position="209"/>
        <end position="408"/>
    </location>
</feature>
<proteinExistence type="predicted"/>
<evidence type="ECO:0000313" key="5">
    <source>
        <dbReference type="EMBL" id="SHL92538.1"/>
    </source>
</evidence>
<dbReference type="STRING" id="1120996.SAMN02746066_00052"/>
<protein>
    <submittedName>
        <fullName evidence="5">Histidine kinase-, DNA gyrase B-, and HSP90-like ATPase</fullName>
    </submittedName>
</protein>
<feature type="transmembrane region" description="Helical" evidence="1">
    <location>
        <begin position="237"/>
        <end position="262"/>
    </location>
</feature>
<feature type="transmembrane region" description="Helical" evidence="1">
    <location>
        <begin position="12"/>
        <end position="31"/>
    </location>
</feature>
<keyword evidence="1" id="KW-0812">Transmembrane</keyword>
<keyword evidence="5" id="KW-0418">Kinase</keyword>
<gene>
    <name evidence="5" type="ORF">SAMN02746066_00052</name>
</gene>
<dbReference type="OrthoDB" id="9809348at2"/>
<dbReference type="Pfam" id="PF02518">
    <property type="entry name" value="HATPase_c"/>
    <property type="match status" value="1"/>
</dbReference>
<feature type="transmembrane region" description="Helical" evidence="1">
    <location>
        <begin position="391"/>
        <end position="409"/>
    </location>
</feature>
<dbReference type="Proteomes" id="UP000184038">
    <property type="component" value="Unassembled WGS sequence"/>
</dbReference>
<dbReference type="PANTHER" id="PTHR34220">
    <property type="entry name" value="SENSOR HISTIDINE KINASE YPDA"/>
    <property type="match status" value="1"/>
</dbReference>
<dbReference type="EMBL" id="FRCP01000005">
    <property type="protein sequence ID" value="SHL92538.1"/>
    <property type="molecule type" value="Genomic_DNA"/>
</dbReference>
<feature type="domain" description="Histidine kinase/HSP90-like ATPase" evidence="2">
    <location>
        <begin position="524"/>
        <end position="618"/>
    </location>
</feature>
<dbReference type="SUPFAM" id="SSF49785">
    <property type="entry name" value="Galactose-binding domain-like"/>
    <property type="match status" value="1"/>
</dbReference>
<dbReference type="InterPro" id="IPR008979">
    <property type="entry name" value="Galactose-bd-like_sf"/>
</dbReference>
<dbReference type="InterPro" id="IPR036890">
    <property type="entry name" value="HATPase_C_sf"/>
</dbReference>
<accession>A0A1M7ELK1</accession>
<dbReference type="Gene3D" id="3.30.565.10">
    <property type="entry name" value="Histidine kinase-like ATPase, C-terminal domain"/>
    <property type="match status" value="1"/>
</dbReference>
<dbReference type="Pfam" id="PF06580">
    <property type="entry name" value="His_kinase"/>
    <property type="match status" value="1"/>
</dbReference>
<feature type="domain" description="Signal transduction histidine kinase internal region" evidence="3">
    <location>
        <begin position="424"/>
        <end position="504"/>
    </location>
</feature>
<dbReference type="Gene3D" id="2.60.120.260">
    <property type="entry name" value="Galactose-binding domain-like"/>
    <property type="match status" value="1"/>
</dbReference>
<dbReference type="InterPro" id="IPR010559">
    <property type="entry name" value="Sig_transdc_His_kin_internal"/>
</dbReference>
<dbReference type="GO" id="GO:0000155">
    <property type="term" value="F:phosphorelay sensor kinase activity"/>
    <property type="evidence" value="ECO:0007669"/>
    <property type="project" value="InterPro"/>
</dbReference>
<dbReference type="InterPro" id="IPR050640">
    <property type="entry name" value="Bact_2-comp_sensor_kinase"/>
</dbReference>
<feature type="transmembrane region" description="Helical" evidence="1">
    <location>
        <begin position="358"/>
        <end position="379"/>
    </location>
</feature>
<evidence type="ECO:0000259" key="4">
    <source>
        <dbReference type="Pfam" id="PF07695"/>
    </source>
</evidence>
<organism evidence="5 6">
    <name type="scientific">Anaerosporobacter mobilis DSM 15930</name>
    <dbReference type="NCBI Taxonomy" id="1120996"/>
    <lineage>
        <taxon>Bacteria</taxon>
        <taxon>Bacillati</taxon>
        <taxon>Bacillota</taxon>
        <taxon>Clostridia</taxon>
        <taxon>Lachnospirales</taxon>
        <taxon>Lachnospiraceae</taxon>
        <taxon>Anaerosporobacter</taxon>
    </lineage>
</organism>
<evidence type="ECO:0000256" key="1">
    <source>
        <dbReference type="SAM" id="Phobius"/>
    </source>
</evidence>
<keyword evidence="5" id="KW-0808">Transferase</keyword>
<keyword evidence="1" id="KW-0472">Membrane</keyword>
<dbReference type="Pfam" id="PF07695">
    <property type="entry name" value="7TMR-DISM_7TM"/>
    <property type="match status" value="1"/>
</dbReference>
<evidence type="ECO:0000313" key="6">
    <source>
        <dbReference type="Proteomes" id="UP000184038"/>
    </source>
</evidence>
<evidence type="ECO:0000259" key="2">
    <source>
        <dbReference type="Pfam" id="PF02518"/>
    </source>
</evidence>
<dbReference type="GO" id="GO:0016020">
    <property type="term" value="C:membrane"/>
    <property type="evidence" value="ECO:0007669"/>
    <property type="project" value="InterPro"/>
</dbReference>
<keyword evidence="1" id="KW-1133">Transmembrane helix</keyword>
<keyword evidence="6" id="KW-1185">Reference proteome</keyword>
<reference evidence="5 6" key="1">
    <citation type="submission" date="2016-11" db="EMBL/GenBank/DDBJ databases">
        <authorList>
            <person name="Jaros S."/>
            <person name="Januszkiewicz K."/>
            <person name="Wedrychowicz H."/>
        </authorList>
    </citation>
    <scope>NUCLEOTIDE SEQUENCE [LARGE SCALE GENOMIC DNA]</scope>
    <source>
        <strain evidence="5 6">DSM 15930</strain>
    </source>
</reference>
<feature type="transmembrane region" description="Helical" evidence="1">
    <location>
        <begin position="268"/>
        <end position="288"/>
    </location>
</feature>